<dbReference type="AlphaFoldDB" id="D7MC77"/>
<accession>D7MC77</accession>
<dbReference type="HOGENOM" id="CLU_2326786_0_0_1"/>
<name>D7MC77_ARALL</name>
<organism evidence="2">
    <name type="scientific">Arabidopsis lyrata subsp. lyrata</name>
    <name type="common">Lyre-leaved rock-cress</name>
    <dbReference type="NCBI Taxonomy" id="81972"/>
    <lineage>
        <taxon>Eukaryota</taxon>
        <taxon>Viridiplantae</taxon>
        <taxon>Streptophyta</taxon>
        <taxon>Embryophyta</taxon>
        <taxon>Tracheophyta</taxon>
        <taxon>Spermatophyta</taxon>
        <taxon>Magnoliopsida</taxon>
        <taxon>eudicotyledons</taxon>
        <taxon>Gunneridae</taxon>
        <taxon>Pentapetalae</taxon>
        <taxon>rosids</taxon>
        <taxon>malvids</taxon>
        <taxon>Brassicales</taxon>
        <taxon>Brassicaceae</taxon>
        <taxon>Camelineae</taxon>
        <taxon>Arabidopsis</taxon>
    </lineage>
</organism>
<keyword evidence="2" id="KW-1185">Reference proteome</keyword>
<dbReference type="Gene3D" id="3.30.200.20">
    <property type="entry name" value="Phosphorylase Kinase, domain 1"/>
    <property type="match status" value="1"/>
</dbReference>
<dbReference type="EMBL" id="GL348719">
    <property type="protein sequence ID" value="EFH45649.1"/>
    <property type="molecule type" value="Genomic_DNA"/>
</dbReference>
<protein>
    <submittedName>
        <fullName evidence="1">Predicted protein</fullName>
    </submittedName>
</protein>
<gene>
    <name evidence="1" type="ORF">ARALYDRAFT_657032</name>
</gene>
<dbReference type="Proteomes" id="UP000008694">
    <property type="component" value="Unassembled WGS sequence"/>
</dbReference>
<feature type="non-terminal residue" evidence="1">
    <location>
        <position position="99"/>
    </location>
</feature>
<proteinExistence type="predicted"/>
<dbReference type="Gramene" id="Al_scaffold_0007_1087">
    <property type="protein sequence ID" value="Al_scaffold_0007_1087"/>
    <property type="gene ID" value="Al_scaffold_0007_1087"/>
</dbReference>
<dbReference type="STRING" id="81972.D7MC77"/>
<dbReference type="eggNOG" id="ENOG502QRD1">
    <property type="taxonomic scope" value="Eukaryota"/>
</dbReference>
<reference evidence="2" key="1">
    <citation type="journal article" date="2011" name="Nat. Genet.">
        <title>The Arabidopsis lyrata genome sequence and the basis of rapid genome size change.</title>
        <authorList>
            <person name="Hu T.T."/>
            <person name="Pattyn P."/>
            <person name="Bakker E.G."/>
            <person name="Cao J."/>
            <person name="Cheng J.-F."/>
            <person name="Clark R.M."/>
            <person name="Fahlgren N."/>
            <person name="Fawcett J.A."/>
            <person name="Grimwood J."/>
            <person name="Gundlach H."/>
            <person name="Haberer G."/>
            <person name="Hollister J.D."/>
            <person name="Ossowski S."/>
            <person name="Ottilar R.P."/>
            <person name="Salamov A.A."/>
            <person name="Schneeberger K."/>
            <person name="Spannagl M."/>
            <person name="Wang X."/>
            <person name="Yang L."/>
            <person name="Nasrallah M.E."/>
            <person name="Bergelson J."/>
            <person name="Carrington J.C."/>
            <person name="Gaut B.S."/>
            <person name="Schmutz J."/>
            <person name="Mayer K.F.X."/>
            <person name="Van de Peer Y."/>
            <person name="Grigoriev I.V."/>
            <person name="Nordborg M."/>
            <person name="Weigel D."/>
            <person name="Guo Y.-L."/>
        </authorList>
    </citation>
    <scope>NUCLEOTIDE SEQUENCE [LARGE SCALE GENOMIC DNA]</scope>
    <source>
        <strain evidence="2">cv. MN47</strain>
    </source>
</reference>
<dbReference type="InterPro" id="IPR011009">
    <property type="entry name" value="Kinase-like_dom_sf"/>
</dbReference>
<sequence>MTKRVKQRDDPERMEESILKEFVEQNLYFLSGSRSREPLSINIAMFEHPLLKMRLGDIIEGTNHFSKKNIIGDGGFGTNYKACLPGGKTIAVNGNLPIL</sequence>
<evidence type="ECO:0000313" key="1">
    <source>
        <dbReference type="EMBL" id="EFH45649.1"/>
    </source>
</evidence>
<evidence type="ECO:0000313" key="2">
    <source>
        <dbReference type="Proteomes" id="UP000008694"/>
    </source>
</evidence>
<dbReference type="SUPFAM" id="SSF56112">
    <property type="entry name" value="Protein kinase-like (PK-like)"/>
    <property type="match status" value="1"/>
</dbReference>